<name>A0AAV3QEX9_LITER</name>
<evidence type="ECO:0000256" key="5">
    <source>
        <dbReference type="ARBA" id="ARBA00013211"/>
    </source>
</evidence>
<evidence type="ECO:0000259" key="10">
    <source>
        <dbReference type="Pfam" id="PF16076"/>
    </source>
</evidence>
<evidence type="ECO:0000256" key="3">
    <source>
        <dbReference type="ARBA" id="ARBA00005189"/>
    </source>
</evidence>
<dbReference type="PANTHER" id="PTHR10983:SF24">
    <property type="entry name" value="1-ACYLGLYCEROL-3-PHOSPHATE O-ACYLTRANSFERASE 3, ISOFORM E-RELATED"/>
    <property type="match status" value="1"/>
</dbReference>
<comment type="caution">
    <text evidence="11">The sequence shown here is derived from an EMBL/GenBank/DDBJ whole genome shotgun (WGS) entry which is preliminary data.</text>
</comment>
<dbReference type="AlphaFoldDB" id="A0AAV3QEX9"/>
<protein>
    <recommendedName>
        <fullName evidence="5">1-acylglycerol-3-phosphate O-acyltransferase</fullName>
        <ecNumber evidence="5">2.3.1.51</ecNumber>
    </recommendedName>
</protein>
<feature type="transmembrane region" description="Helical" evidence="9">
    <location>
        <begin position="105"/>
        <end position="127"/>
    </location>
</feature>
<comment type="pathway">
    <text evidence="3">Lipid metabolism.</text>
</comment>
<keyword evidence="7 11" id="KW-0012">Acyltransferase</keyword>
<evidence type="ECO:0000256" key="9">
    <source>
        <dbReference type="SAM" id="Phobius"/>
    </source>
</evidence>
<reference evidence="11 12" key="1">
    <citation type="submission" date="2024-01" db="EMBL/GenBank/DDBJ databases">
        <title>The complete chloroplast genome sequence of Lithospermum erythrorhizon: insights into the phylogenetic relationship among Boraginaceae species and the maternal lineages of purple gromwells.</title>
        <authorList>
            <person name="Okada T."/>
            <person name="Watanabe K."/>
        </authorList>
    </citation>
    <scope>NUCLEOTIDE SEQUENCE [LARGE SCALE GENOMIC DNA]</scope>
</reference>
<dbReference type="InterPro" id="IPR032098">
    <property type="entry name" value="Acyltransf_C"/>
</dbReference>
<organism evidence="11 12">
    <name type="scientific">Lithospermum erythrorhizon</name>
    <name type="common">Purple gromwell</name>
    <name type="synonym">Lithospermum officinale var. erythrorhizon</name>
    <dbReference type="NCBI Taxonomy" id="34254"/>
    <lineage>
        <taxon>Eukaryota</taxon>
        <taxon>Viridiplantae</taxon>
        <taxon>Streptophyta</taxon>
        <taxon>Embryophyta</taxon>
        <taxon>Tracheophyta</taxon>
        <taxon>Spermatophyta</taxon>
        <taxon>Magnoliopsida</taxon>
        <taxon>eudicotyledons</taxon>
        <taxon>Gunneridae</taxon>
        <taxon>Pentapetalae</taxon>
        <taxon>asterids</taxon>
        <taxon>lamiids</taxon>
        <taxon>Boraginales</taxon>
        <taxon>Boraginaceae</taxon>
        <taxon>Boraginoideae</taxon>
        <taxon>Lithospermeae</taxon>
        <taxon>Lithospermum</taxon>
    </lineage>
</organism>
<evidence type="ECO:0000256" key="4">
    <source>
        <dbReference type="ARBA" id="ARBA00008655"/>
    </source>
</evidence>
<keyword evidence="12" id="KW-1185">Reference proteome</keyword>
<evidence type="ECO:0000313" key="12">
    <source>
        <dbReference type="Proteomes" id="UP001454036"/>
    </source>
</evidence>
<sequence length="153" mass="17629">MAIPKDEPWPTMLRLLSRRSSVVHVHMERQLMDKLPETESGIAQWWKDTFVAKDALLERHRVKDTFDINERHDIGRTKRSLLVVISWTCLLLFGGVKLFEWCSFTWVGIGVCISFLVLVMILIRILILFSKSEQSKPPGTSAPDTLKENLLPI</sequence>
<dbReference type="EMBL" id="BAABME010020806">
    <property type="protein sequence ID" value="GAA0161496.1"/>
    <property type="molecule type" value="Genomic_DNA"/>
</dbReference>
<keyword evidence="9" id="KW-0812">Transmembrane</keyword>
<keyword evidence="9" id="KW-1133">Transmembrane helix</keyword>
<comment type="catalytic activity">
    <reaction evidence="1">
        <text>a 1-acyl-sn-glycero-3-phosphate + an acyl-CoA = a 1,2-diacyl-sn-glycero-3-phosphate + CoA</text>
        <dbReference type="Rhea" id="RHEA:19709"/>
        <dbReference type="ChEBI" id="CHEBI:57287"/>
        <dbReference type="ChEBI" id="CHEBI:57970"/>
        <dbReference type="ChEBI" id="CHEBI:58342"/>
        <dbReference type="ChEBI" id="CHEBI:58608"/>
        <dbReference type="EC" id="2.3.1.51"/>
    </reaction>
</comment>
<evidence type="ECO:0000256" key="8">
    <source>
        <dbReference type="SAM" id="MobiDB-lite"/>
    </source>
</evidence>
<evidence type="ECO:0000256" key="1">
    <source>
        <dbReference type="ARBA" id="ARBA00001141"/>
    </source>
</evidence>
<accession>A0AAV3QEX9</accession>
<feature type="region of interest" description="Disordered" evidence="8">
    <location>
        <begin position="133"/>
        <end position="153"/>
    </location>
</feature>
<feature type="domain" description="Acyltransferase C-terminal" evidence="10">
    <location>
        <begin position="14"/>
        <end position="87"/>
    </location>
</feature>
<dbReference type="PANTHER" id="PTHR10983">
    <property type="entry name" value="1-ACYLGLYCEROL-3-PHOSPHATE ACYLTRANSFERASE-RELATED"/>
    <property type="match status" value="1"/>
</dbReference>
<dbReference type="GO" id="GO:0012505">
    <property type="term" value="C:endomembrane system"/>
    <property type="evidence" value="ECO:0007669"/>
    <property type="project" value="TreeGrafter"/>
</dbReference>
<keyword evidence="9" id="KW-0472">Membrane</keyword>
<dbReference type="EC" id="2.3.1.51" evidence="5"/>
<comment type="pathway">
    <text evidence="2">Phospholipid metabolism; CDP-diacylglycerol biosynthesis; CDP-diacylglycerol from sn-glycerol 3-phosphate: step 2/3.</text>
</comment>
<dbReference type="GO" id="GO:0003841">
    <property type="term" value="F:1-acylglycerol-3-phosphate O-acyltransferase activity"/>
    <property type="evidence" value="ECO:0007669"/>
    <property type="project" value="UniProtKB-EC"/>
</dbReference>
<feature type="transmembrane region" description="Helical" evidence="9">
    <location>
        <begin position="81"/>
        <end position="99"/>
    </location>
</feature>
<evidence type="ECO:0000256" key="6">
    <source>
        <dbReference type="ARBA" id="ARBA00022679"/>
    </source>
</evidence>
<dbReference type="Proteomes" id="UP001454036">
    <property type="component" value="Unassembled WGS sequence"/>
</dbReference>
<keyword evidence="6" id="KW-0808">Transferase</keyword>
<evidence type="ECO:0000256" key="7">
    <source>
        <dbReference type="ARBA" id="ARBA00023315"/>
    </source>
</evidence>
<proteinExistence type="inferred from homology"/>
<evidence type="ECO:0000313" key="11">
    <source>
        <dbReference type="EMBL" id="GAA0161496.1"/>
    </source>
</evidence>
<dbReference type="Pfam" id="PF16076">
    <property type="entry name" value="Acyltransf_C"/>
    <property type="match status" value="1"/>
</dbReference>
<gene>
    <name evidence="11" type="ORF">LIER_39242</name>
</gene>
<comment type="similarity">
    <text evidence="4">Belongs to the 1-acyl-sn-glycerol-3-phosphate acyltransferase family.</text>
</comment>
<evidence type="ECO:0000256" key="2">
    <source>
        <dbReference type="ARBA" id="ARBA00004728"/>
    </source>
</evidence>